<protein>
    <submittedName>
        <fullName evidence="1">Uncharacterized protein</fullName>
    </submittedName>
</protein>
<keyword evidence="2" id="KW-1185">Reference proteome</keyword>
<dbReference type="SUPFAM" id="SSF46966">
    <property type="entry name" value="Spectrin repeat"/>
    <property type="match status" value="1"/>
</dbReference>
<name>A0A9D4S9B5_DREPO</name>
<organism evidence="1 2">
    <name type="scientific">Dreissena polymorpha</name>
    <name type="common">Zebra mussel</name>
    <name type="synonym">Mytilus polymorpha</name>
    <dbReference type="NCBI Taxonomy" id="45954"/>
    <lineage>
        <taxon>Eukaryota</taxon>
        <taxon>Metazoa</taxon>
        <taxon>Spiralia</taxon>
        <taxon>Lophotrochozoa</taxon>
        <taxon>Mollusca</taxon>
        <taxon>Bivalvia</taxon>
        <taxon>Autobranchia</taxon>
        <taxon>Heteroconchia</taxon>
        <taxon>Euheterodonta</taxon>
        <taxon>Imparidentia</taxon>
        <taxon>Neoheterodontei</taxon>
        <taxon>Myida</taxon>
        <taxon>Dreissenoidea</taxon>
        <taxon>Dreissenidae</taxon>
        <taxon>Dreissena</taxon>
    </lineage>
</organism>
<evidence type="ECO:0000313" key="1">
    <source>
        <dbReference type="EMBL" id="KAH3895305.1"/>
    </source>
</evidence>
<gene>
    <name evidence="1" type="ORF">DPMN_019466</name>
</gene>
<proteinExistence type="predicted"/>
<dbReference type="Proteomes" id="UP000828390">
    <property type="component" value="Unassembled WGS sequence"/>
</dbReference>
<sequence length="78" mass="9357">MGCFQELCRRWEQYVLDHQAYTGSFEQCKSWVVAMRRKLQSQADVKGDKRSVQERIEKLQVCDEIYASNWSRVVKRCH</sequence>
<reference evidence="1" key="1">
    <citation type="journal article" date="2019" name="bioRxiv">
        <title>The Genome of the Zebra Mussel, Dreissena polymorpha: A Resource for Invasive Species Research.</title>
        <authorList>
            <person name="McCartney M.A."/>
            <person name="Auch B."/>
            <person name="Kono T."/>
            <person name="Mallez S."/>
            <person name="Zhang Y."/>
            <person name="Obille A."/>
            <person name="Becker A."/>
            <person name="Abrahante J.E."/>
            <person name="Garbe J."/>
            <person name="Badalamenti J.P."/>
            <person name="Herman A."/>
            <person name="Mangelson H."/>
            <person name="Liachko I."/>
            <person name="Sullivan S."/>
            <person name="Sone E.D."/>
            <person name="Koren S."/>
            <person name="Silverstein K.A.T."/>
            <person name="Beckman K.B."/>
            <person name="Gohl D.M."/>
        </authorList>
    </citation>
    <scope>NUCLEOTIDE SEQUENCE</scope>
    <source>
        <strain evidence="1">Duluth1</strain>
        <tissue evidence="1">Whole animal</tissue>
    </source>
</reference>
<evidence type="ECO:0000313" key="2">
    <source>
        <dbReference type="Proteomes" id="UP000828390"/>
    </source>
</evidence>
<dbReference type="EMBL" id="JAIWYP010000001">
    <property type="protein sequence ID" value="KAH3895305.1"/>
    <property type="molecule type" value="Genomic_DNA"/>
</dbReference>
<dbReference type="AlphaFoldDB" id="A0A9D4S9B5"/>
<reference evidence="1" key="2">
    <citation type="submission" date="2020-11" db="EMBL/GenBank/DDBJ databases">
        <authorList>
            <person name="McCartney M.A."/>
            <person name="Auch B."/>
            <person name="Kono T."/>
            <person name="Mallez S."/>
            <person name="Becker A."/>
            <person name="Gohl D.M."/>
            <person name="Silverstein K.A.T."/>
            <person name="Koren S."/>
            <person name="Bechman K.B."/>
            <person name="Herman A."/>
            <person name="Abrahante J.E."/>
            <person name="Garbe J."/>
        </authorList>
    </citation>
    <scope>NUCLEOTIDE SEQUENCE</scope>
    <source>
        <strain evidence="1">Duluth1</strain>
        <tissue evidence="1">Whole animal</tissue>
    </source>
</reference>
<accession>A0A9D4S9B5</accession>
<comment type="caution">
    <text evidence="1">The sequence shown here is derived from an EMBL/GenBank/DDBJ whole genome shotgun (WGS) entry which is preliminary data.</text>
</comment>